<sequence>MVGAFPSNEAFRAELADPLACGLPYLEMMPAPNSRASPQAFVVRGNGAPYAGWSWTGQTFRTFDEDACGRRPSLVKLERMWAADDEGDDVDDAADDRYAPWAIKASAMVRIALPAQSGETFQVNDVIEVVQIGWPAAPWEGAMTDMAFNLRVSQLRAAEGTALLVPVGDQAWMKTWRLRCDDDGSLVEVNVSNPLMLPAEVSRAASRISIARLWRDSPRVSIIHLRARARPTYESPRPPTPLEPMPAQSPVGDELDSSPLAFRADVPLSLPLLEAVRTLQDRVARLELERAGLHGEIRSLRGELARSAPLTGGDLGAAVAVRTQRASELDTEQSDCEPTIADVSSCRLSSASAEDVGGAGPSSASPLPTSVARSMASLSAKNQLQEWCRDPARRYETPDYSDCAPDLVAGGWRCRVEIRTGEGEVVLTVTGVAGSKKAASLTAAEVALRAISRLDSGMRLPT</sequence>
<dbReference type="InterPro" id="IPR014720">
    <property type="entry name" value="dsRBD_dom"/>
</dbReference>
<feature type="coiled-coil region" evidence="2">
    <location>
        <begin position="276"/>
        <end position="303"/>
    </location>
</feature>
<gene>
    <name evidence="5" type="ORF">KFE25_012471</name>
</gene>
<keyword evidence="2" id="KW-0175">Coiled coil</keyword>
<evidence type="ECO:0000313" key="6">
    <source>
        <dbReference type="Proteomes" id="UP000751190"/>
    </source>
</evidence>
<feature type="region of interest" description="Disordered" evidence="3">
    <location>
        <begin position="231"/>
        <end position="258"/>
    </location>
</feature>
<dbReference type="PROSITE" id="PS50137">
    <property type="entry name" value="DS_RBD"/>
    <property type="match status" value="1"/>
</dbReference>
<name>A0A8J5XDZ9_DIALT</name>
<feature type="domain" description="DRBM" evidence="4">
    <location>
        <begin position="379"/>
        <end position="453"/>
    </location>
</feature>
<evidence type="ECO:0000256" key="2">
    <source>
        <dbReference type="SAM" id="Coils"/>
    </source>
</evidence>
<evidence type="ECO:0000256" key="1">
    <source>
        <dbReference type="PROSITE-ProRule" id="PRU00266"/>
    </source>
</evidence>
<dbReference type="CDD" id="cd00048">
    <property type="entry name" value="DSRM_SF"/>
    <property type="match status" value="1"/>
</dbReference>
<evidence type="ECO:0000259" key="4">
    <source>
        <dbReference type="PROSITE" id="PS50137"/>
    </source>
</evidence>
<dbReference type="GO" id="GO:0003723">
    <property type="term" value="F:RNA binding"/>
    <property type="evidence" value="ECO:0007669"/>
    <property type="project" value="UniProtKB-UniRule"/>
</dbReference>
<reference evidence="5" key="1">
    <citation type="submission" date="2021-05" db="EMBL/GenBank/DDBJ databases">
        <title>The genome of the haptophyte Pavlova lutheri (Diacronema luteri, Pavlovales) - a model for lipid biosynthesis in eukaryotic algae.</title>
        <authorList>
            <person name="Hulatt C.J."/>
            <person name="Posewitz M.C."/>
        </authorList>
    </citation>
    <scope>NUCLEOTIDE SEQUENCE</scope>
    <source>
        <strain evidence="5">NIVA-4/92</strain>
    </source>
</reference>
<dbReference type="AlphaFoldDB" id="A0A8J5XDZ9"/>
<keyword evidence="1" id="KW-0694">RNA-binding</keyword>
<comment type="caution">
    <text evidence="5">The sequence shown here is derived from an EMBL/GenBank/DDBJ whole genome shotgun (WGS) entry which is preliminary data.</text>
</comment>
<evidence type="ECO:0000256" key="3">
    <source>
        <dbReference type="SAM" id="MobiDB-lite"/>
    </source>
</evidence>
<evidence type="ECO:0000313" key="5">
    <source>
        <dbReference type="EMBL" id="KAG8465108.1"/>
    </source>
</evidence>
<keyword evidence="6" id="KW-1185">Reference proteome</keyword>
<dbReference type="EMBL" id="JAGTXO010000011">
    <property type="protein sequence ID" value="KAG8465108.1"/>
    <property type="molecule type" value="Genomic_DNA"/>
</dbReference>
<proteinExistence type="predicted"/>
<dbReference type="SMART" id="SM00358">
    <property type="entry name" value="DSRM"/>
    <property type="match status" value="1"/>
</dbReference>
<dbReference type="SUPFAM" id="SSF54768">
    <property type="entry name" value="dsRNA-binding domain-like"/>
    <property type="match status" value="1"/>
</dbReference>
<feature type="region of interest" description="Disordered" evidence="3">
    <location>
        <begin position="352"/>
        <end position="371"/>
    </location>
</feature>
<accession>A0A8J5XDZ9</accession>
<dbReference type="Proteomes" id="UP000751190">
    <property type="component" value="Unassembled WGS sequence"/>
</dbReference>
<organism evidence="5 6">
    <name type="scientific">Diacronema lutheri</name>
    <name type="common">Unicellular marine alga</name>
    <name type="synonym">Monochrysis lutheri</name>
    <dbReference type="NCBI Taxonomy" id="2081491"/>
    <lineage>
        <taxon>Eukaryota</taxon>
        <taxon>Haptista</taxon>
        <taxon>Haptophyta</taxon>
        <taxon>Pavlovophyceae</taxon>
        <taxon>Pavlovales</taxon>
        <taxon>Pavlovaceae</taxon>
        <taxon>Diacronema</taxon>
    </lineage>
</organism>
<feature type="compositionally biased region" description="Polar residues" evidence="3">
    <location>
        <begin position="362"/>
        <end position="371"/>
    </location>
</feature>
<protein>
    <recommendedName>
        <fullName evidence="4">DRBM domain-containing protein</fullName>
    </recommendedName>
</protein>
<dbReference type="Gene3D" id="3.30.160.20">
    <property type="match status" value="1"/>
</dbReference>